<keyword evidence="3" id="KW-0812">Transmembrane</keyword>
<keyword evidence="5" id="KW-0677">Repeat</keyword>
<evidence type="ECO:0000256" key="5">
    <source>
        <dbReference type="ARBA" id="ARBA00022737"/>
    </source>
</evidence>
<evidence type="ECO:0000256" key="1">
    <source>
        <dbReference type="ARBA" id="ARBA00004167"/>
    </source>
</evidence>
<feature type="domain" description="Malectin-like" evidence="9">
    <location>
        <begin position="30"/>
        <end position="360"/>
    </location>
</feature>
<keyword evidence="11" id="KW-1185">Reference proteome</keyword>
<keyword evidence="4 8" id="KW-0732">Signal</keyword>
<accession>A0AAD5Z0R7</accession>
<dbReference type="PROSITE" id="PS51450">
    <property type="entry name" value="LRR"/>
    <property type="match status" value="1"/>
</dbReference>
<feature type="signal peptide" evidence="8">
    <location>
        <begin position="1"/>
        <end position="20"/>
    </location>
</feature>
<gene>
    <name evidence="10" type="ORF">LUZ61_014009</name>
</gene>
<dbReference type="InterPro" id="IPR001611">
    <property type="entry name" value="Leu-rich_rpt"/>
</dbReference>
<evidence type="ECO:0000256" key="8">
    <source>
        <dbReference type="SAM" id="SignalP"/>
    </source>
</evidence>
<sequence>MKVSWCFLVISAICAAIIEGQPSTQGFTSIDCGAPSGTTYKDSTGIFYVSDDSYIDTGKNYNIDPKYTSTSNQALTLRSFPEETRNCYTLWNVTKGEKYLVRATFLYGNYDGKQMAQHSTPLQFNLYIDVNLWRTVNITDASSEYAHEVVTVAANDFIWVCLVDIKAGTPFISALELRPLKDNLYPYTFPNQSNAILFRLNYGPTKNVTIRYPDDPYDRIWPWYQYDTTMLKSISTTASFTRYRDDQYEAPFSVLQTALTPVSSSNLPTVSFDAPSNNPNFPGYYTVLHMTELQELSGNQSRQFDIFLNDWIWVSSLTLPHGMAYYRSDVVAQLYSNIKFTLVKMTNSSLPPILNGMEVYWPITMEVNQLTSAGDVKGIMDIKDDYNIIRNWNGDPCSPTNFSWHGVVCNTDEPPQITSLNLSYSGLSGKISFSFASLQSITYLDLSHNNLSGDIPDILGEMSKLQVLKLSGNHLNGQVPDTLIKKNNSGLLLLLSEAYHWCTTRT</sequence>
<evidence type="ECO:0000313" key="11">
    <source>
        <dbReference type="Proteomes" id="UP001210211"/>
    </source>
</evidence>
<comment type="subcellular location">
    <subcellularLocation>
        <location evidence="1">Membrane</location>
        <topology evidence="1">Single-pass membrane protein</topology>
    </subcellularLocation>
</comment>
<evidence type="ECO:0000256" key="4">
    <source>
        <dbReference type="ARBA" id="ARBA00022729"/>
    </source>
</evidence>
<evidence type="ECO:0000256" key="6">
    <source>
        <dbReference type="ARBA" id="ARBA00022989"/>
    </source>
</evidence>
<evidence type="ECO:0000259" key="9">
    <source>
        <dbReference type="Pfam" id="PF12819"/>
    </source>
</evidence>
<dbReference type="GO" id="GO:0016020">
    <property type="term" value="C:membrane"/>
    <property type="evidence" value="ECO:0007669"/>
    <property type="project" value="UniProtKB-SubCell"/>
</dbReference>
<keyword evidence="6" id="KW-1133">Transmembrane helix</keyword>
<dbReference type="PANTHER" id="PTHR45631:SF202">
    <property type="entry name" value="SENESCENCE-INDUCED RECEPTOR-LIKE SERINE_THREONINE-PROTEIN KINASE"/>
    <property type="match status" value="1"/>
</dbReference>
<keyword evidence="2" id="KW-0433">Leucine-rich repeat</keyword>
<evidence type="ECO:0000256" key="2">
    <source>
        <dbReference type="ARBA" id="ARBA00022614"/>
    </source>
</evidence>
<evidence type="ECO:0000313" key="10">
    <source>
        <dbReference type="EMBL" id="KAJ3684845.1"/>
    </source>
</evidence>
<evidence type="ECO:0000256" key="3">
    <source>
        <dbReference type="ARBA" id="ARBA00022692"/>
    </source>
</evidence>
<dbReference type="InterPro" id="IPR032675">
    <property type="entry name" value="LRR_dom_sf"/>
</dbReference>
<keyword evidence="7" id="KW-0472">Membrane</keyword>
<protein>
    <recommendedName>
        <fullName evidence="9">Malectin-like domain-containing protein</fullName>
    </recommendedName>
</protein>
<dbReference type="SUPFAM" id="SSF52058">
    <property type="entry name" value="L domain-like"/>
    <property type="match status" value="1"/>
</dbReference>
<proteinExistence type="predicted"/>
<dbReference type="Pfam" id="PF13855">
    <property type="entry name" value="LRR_8"/>
    <property type="match status" value="1"/>
</dbReference>
<dbReference type="InterPro" id="IPR024788">
    <property type="entry name" value="Malectin-like_Carb-bd_dom"/>
</dbReference>
<dbReference type="Gene3D" id="3.80.10.10">
    <property type="entry name" value="Ribonuclease Inhibitor"/>
    <property type="match status" value="1"/>
</dbReference>
<organism evidence="10 11">
    <name type="scientific">Rhynchospora tenuis</name>
    <dbReference type="NCBI Taxonomy" id="198213"/>
    <lineage>
        <taxon>Eukaryota</taxon>
        <taxon>Viridiplantae</taxon>
        <taxon>Streptophyta</taxon>
        <taxon>Embryophyta</taxon>
        <taxon>Tracheophyta</taxon>
        <taxon>Spermatophyta</taxon>
        <taxon>Magnoliopsida</taxon>
        <taxon>Liliopsida</taxon>
        <taxon>Poales</taxon>
        <taxon>Cyperaceae</taxon>
        <taxon>Cyperoideae</taxon>
        <taxon>Rhynchosporeae</taxon>
        <taxon>Rhynchospora</taxon>
    </lineage>
</organism>
<feature type="chain" id="PRO_5042192042" description="Malectin-like domain-containing protein" evidence="8">
    <location>
        <begin position="21"/>
        <end position="506"/>
    </location>
</feature>
<dbReference type="AlphaFoldDB" id="A0AAD5Z0R7"/>
<name>A0AAD5Z0R7_9POAL</name>
<evidence type="ECO:0000256" key="7">
    <source>
        <dbReference type="ARBA" id="ARBA00023136"/>
    </source>
</evidence>
<dbReference type="FunFam" id="3.80.10.10:FF:000129">
    <property type="entry name" value="Leucine-rich repeat receptor-like kinase"/>
    <property type="match status" value="1"/>
</dbReference>
<dbReference type="EMBL" id="JAMRDG010000002">
    <property type="protein sequence ID" value="KAJ3684845.1"/>
    <property type="molecule type" value="Genomic_DNA"/>
</dbReference>
<dbReference type="PANTHER" id="PTHR45631">
    <property type="entry name" value="OS07G0107800 PROTEIN-RELATED"/>
    <property type="match status" value="1"/>
</dbReference>
<dbReference type="Proteomes" id="UP001210211">
    <property type="component" value="Unassembled WGS sequence"/>
</dbReference>
<reference evidence="10 11" key="1">
    <citation type="journal article" date="2022" name="Cell">
        <title>Repeat-based holocentromeres influence genome architecture and karyotype evolution.</title>
        <authorList>
            <person name="Hofstatter P.G."/>
            <person name="Thangavel G."/>
            <person name="Lux T."/>
            <person name="Neumann P."/>
            <person name="Vondrak T."/>
            <person name="Novak P."/>
            <person name="Zhang M."/>
            <person name="Costa L."/>
            <person name="Castellani M."/>
            <person name="Scott A."/>
            <person name="Toegelov H."/>
            <person name="Fuchs J."/>
            <person name="Mata-Sucre Y."/>
            <person name="Dias Y."/>
            <person name="Vanzela A.L.L."/>
            <person name="Huettel B."/>
            <person name="Almeida C.C.S."/>
            <person name="Simkova H."/>
            <person name="Souza G."/>
            <person name="Pedrosa-Harand A."/>
            <person name="Macas J."/>
            <person name="Mayer K.F.X."/>
            <person name="Houben A."/>
            <person name="Marques A."/>
        </authorList>
    </citation>
    <scope>NUCLEOTIDE SEQUENCE [LARGE SCALE GENOMIC DNA]</scope>
    <source>
        <strain evidence="10">RhyTen1mFocal</strain>
    </source>
</reference>
<comment type="caution">
    <text evidence="10">The sequence shown here is derived from an EMBL/GenBank/DDBJ whole genome shotgun (WGS) entry which is preliminary data.</text>
</comment>
<dbReference type="Pfam" id="PF12819">
    <property type="entry name" value="Malectin_like"/>
    <property type="match status" value="1"/>
</dbReference>